<name>A0A2T9YA81_9FUNG</name>
<evidence type="ECO:0000313" key="2">
    <source>
        <dbReference type="Proteomes" id="UP000245383"/>
    </source>
</evidence>
<gene>
    <name evidence="1" type="ORF">BB561_005484</name>
</gene>
<dbReference type="EMBL" id="MBFR01000331">
    <property type="protein sequence ID" value="PVU89217.1"/>
    <property type="molecule type" value="Genomic_DNA"/>
</dbReference>
<reference evidence="1 2" key="1">
    <citation type="journal article" date="2018" name="MBio">
        <title>Comparative Genomics Reveals the Core Gene Toolbox for the Fungus-Insect Symbiosis.</title>
        <authorList>
            <person name="Wang Y."/>
            <person name="Stata M."/>
            <person name="Wang W."/>
            <person name="Stajich J.E."/>
            <person name="White M.M."/>
            <person name="Moncalvo J.M."/>
        </authorList>
    </citation>
    <scope>NUCLEOTIDE SEQUENCE [LARGE SCALE GENOMIC DNA]</scope>
    <source>
        <strain evidence="1 2">SWE-8-4</strain>
    </source>
</reference>
<dbReference type="OrthoDB" id="20018at2759"/>
<dbReference type="AlphaFoldDB" id="A0A2T9YA81"/>
<dbReference type="STRING" id="133385.A0A2T9YA81"/>
<comment type="caution">
    <text evidence="1">The sequence shown here is derived from an EMBL/GenBank/DDBJ whole genome shotgun (WGS) entry which is preliminary data.</text>
</comment>
<protein>
    <submittedName>
        <fullName evidence="1">Uncharacterized protein</fullName>
    </submittedName>
</protein>
<sequence length="129" mass="14249">MSLSTSLSKLVLEHQKEQALKKKELEALHEAASISVKTLTTDITSAAEKDPSFPRMTAALERQKQLEIATTNYIMQSKSLQKQIELWQDLSGKLSSSIKELGDVENWAQVIESDMSDIVSALSSTINPS</sequence>
<accession>A0A2T9YA81</accession>
<dbReference type="Proteomes" id="UP000245383">
    <property type="component" value="Unassembled WGS sequence"/>
</dbReference>
<proteinExistence type="predicted"/>
<evidence type="ECO:0000313" key="1">
    <source>
        <dbReference type="EMBL" id="PVU89217.1"/>
    </source>
</evidence>
<keyword evidence="2" id="KW-1185">Reference proteome</keyword>
<dbReference type="Pfam" id="PF06320">
    <property type="entry name" value="GCN5L1"/>
    <property type="match status" value="1"/>
</dbReference>
<organism evidence="1 2">
    <name type="scientific">Smittium simulii</name>
    <dbReference type="NCBI Taxonomy" id="133385"/>
    <lineage>
        <taxon>Eukaryota</taxon>
        <taxon>Fungi</taxon>
        <taxon>Fungi incertae sedis</taxon>
        <taxon>Zoopagomycota</taxon>
        <taxon>Kickxellomycotina</taxon>
        <taxon>Harpellomycetes</taxon>
        <taxon>Harpellales</taxon>
        <taxon>Legeriomycetaceae</taxon>
        <taxon>Smittium</taxon>
    </lineage>
</organism>